<dbReference type="EC" id="3.1.-.-" evidence="3"/>
<dbReference type="RefSeq" id="WP_005022706.1">
    <property type="nucleotide sequence ID" value="NZ_CABKNZ010000040.1"/>
</dbReference>
<dbReference type="PANTHER" id="PTHR40588">
    <property type="entry name" value="MRNA INTERFERASE TOXIN YAFQ"/>
    <property type="match status" value="1"/>
</dbReference>
<feature type="active site" description="Proton donor" evidence="2">
    <location>
        <position position="87"/>
    </location>
</feature>
<evidence type="ECO:0000313" key="4">
    <source>
        <dbReference type="Proteomes" id="UP000255269"/>
    </source>
</evidence>
<dbReference type="PANTHER" id="PTHR40588:SF1">
    <property type="entry name" value="MRNA INTERFERASE TOXIN YAFQ"/>
    <property type="match status" value="1"/>
</dbReference>
<dbReference type="NCBIfam" id="TIGR02385">
    <property type="entry name" value="RelE_StbE"/>
    <property type="match status" value="1"/>
</dbReference>
<proteinExistence type="predicted"/>
<dbReference type="SUPFAM" id="SSF143011">
    <property type="entry name" value="RelE-like"/>
    <property type="match status" value="1"/>
</dbReference>
<dbReference type="AlphaFoldDB" id="A0A377Q028"/>
<gene>
    <name evidence="3" type="primary">yafQ_1</name>
    <name evidence="3" type="ORF">NCTC13156_00950</name>
</gene>
<dbReference type="GO" id="GO:0006415">
    <property type="term" value="P:translational termination"/>
    <property type="evidence" value="ECO:0007669"/>
    <property type="project" value="TreeGrafter"/>
</dbReference>
<dbReference type="PIRSF" id="PIRSF006156">
    <property type="entry name" value="YafQ"/>
    <property type="match status" value="1"/>
</dbReference>
<evidence type="ECO:0000256" key="1">
    <source>
        <dbReference type="ARBA" id="ARBA00022649"/>
    </source>
</evidence>
<keyword evidence="3" id="KW-0378">Hydrolase</keyword>
<dbReference type="GO" id="GO:0006402">
    <property type="term" value="P:mRNA catabolic process"/>
    <property type="evidence" value="ECO:0007669"/>
    <property type="project" value="TreeGrafter"/>
</dbReference>
<dbReference type="InterPro" id="IPR007712">
    <property type="entry name" value="RelE/ParE_toxin"/>
</dbReference>
<reference evidence="3 4" key="1">
    <citation type="submission" date="2018-06" db="EMBL/GenBank/DDBJ databases">
        <authorList>
            <consortium name="Pathogen Informatics"/>
            <person name="Doyle S."/>
        </authorList>
    </citation>
    <scope>NUCLEOTIDE SEQUENCE [LARGE SCALE GENOMIC DNA]</scope>
    <source>
        <strain evidence="3 4">NCTC13156</strain>
    </source>
</reference>
<dbReference type="EMBL" id="UGJF01000001">
    <property type="protein sequence ID" value="STQ88119.1"/>
    <property type="molecule type" value="Genomic_DNA"/>
</dbReference>
<dbReference type="Gene3D" id="3.30.2310.20">
    <property type="entry name" value="RelE-like"/>
    <property type="match status" value="1"/>
</dbReference>
<keyword evidence="1" id="KW-1277">Toxin-antitoxin system</keyword>
<dbReference type="Proteomes" id="UP000255269">
    <property type="component" value="Unassembled WGS sequence"/>
</dbReference>
<evidence type="ECO:0000313" key="3">
    <source>
        <dbReference type="EMBL" id="STQ88119.1"/>
    </source>
</evidence>
<dbReference type="InterPro" id="IPR035093">
    <property type="entry name" value="RelE/ParE_toxin_dom_sf"/>
</dbReference>
<organism evidence="3 4">
    <name type="scientific">Helicobacter pullorum</name>
    <dbReference type="NCBI Taxonomy" id="35818"/>
    <lineage>
        <taxon>Bacteria</taxon>
        <taxon>Pseudomonadati</taxon>
        <taxon>Campylobacterota</taxon>
        <taxon>Epsilonproteobacteria</taxon>
        <taxon>Campylobacterales</taxon>
        <taxon>Helicobacteraceae</taxon>
        <taxon>Helicobacter</taxon>
    </lineage>
</organism>
<accession>A0A377Q028</accession>
<protein>
    <submittedName>
        <fullName evidence="3">Putative addiction module toxin</fullName>
        <ecNumber evidence="3">3.1.-.-</ecNumber>
    </submittedName>
</protein>
<evidence type="ECO:0000256" key="2">
    <source>
        <dbReference type="PIRSR" id="PIRSR006156-1"/>
    </source>
</evidence>
<dbReference type="Pfam" id="PF15738">
    <property type="entry name" value="YafQ_toxin"/>
    <property type="match status" value="1"/>
</dbReference>
<dbReference type="InterPro" id="IPR004386">
    <property type="entry name" value="Toxin_YafQ-like"/>
</dbReference>
<name>A0A377Q028_9HELI</name>
<sequence length="91" mass="10820">MQNKYSITFSKQFKKDFKKINKDDKIILKNIVDKLANDETLEAKYKDHALKGNYIGFRECHIKPDLLLIYRKRDDILELYLASLGNHNNIF</sequence>
<dbReference type="GO" id="GO:0004521">
    <property type="term" value="F:RNA endonuclease activity"/>
    <property type="evidence" value="ECO:0007669"/>
    <property type="project" value="TreeGrafter"/>
</dbReference>
<dbReference type="GO" id="GO:0016787">
    <property type="term" value="F:hydrolase activity"/>
    <property type="evidence" value="ECO:0007669"/>
    <property type="project" value="UniProtKB-KW"/>
</dbReference>